<evidence type="ECO:0000313" key="1">
    <source>
        <dbReference type="EMBL" id="GAB98138.1"/>
    </source>
</evidence>
<dbReference type="InterPro" id="IPR029063">
    <property type="entry name" value="SAM-dependent_MTases_sf"/>
</dbReference>
<gene>
    <name evidence="1" type="ORF">KILIM_103_00030</name>
</gene>
<dbReference type="eggNOG" id="COG2226">
    <property type="taxonomic scope" value="Bacteria"/>
</dbReference>
<evidence type="ECO:0008006" key="3">
    <source>
        <dbReference type="Google" id="ProtNLM"/>
    </source>
</evidence>
<reference evidence="1 2" key="1">
    <citation type="submission" date="2012-08" db="EMBL/GenBank/DDBJ databases">
        <title>Whole genome shotgun sequence of Kineosphaera limosa NBRC 100340.</title>
        <authorList>
            <person name="Yoshida I."/>
            <person name="Isaki S."/>
            <person name="Hosoyama A."/>
            <person name="Tsuchikane K."/>
            <person name="Katsumata H."/>
            <person name="Ando Y."/>
            <person name="Ohji S."/>
            <person name="Hamada M."/>
            <person name="Tamura T."/>
            <person name="Yamazoe A."/>
            <person name="Yamazaki S."/>
            <person name="Fujita N."/>
        </authorList>
    </citation>
    <scope>NUCLEOTIDE SEQUENCE [LARGE SCALE GENOMIC DNA]</scope>
    <source>
        <strain evidence="1 2">NBRC 100340</strain>
    </source>
</reference>
<organism evidence="1 2">
    <name type="scientific">Kineosphaera limosa NBRC 100340</name>
    <dbReference type="NCBI Taxonomy" id="1184609"/>
    <lineage>
        <taxon>Bacteria</taxon>
        <taxon>Bacillati</taxon>
        <taxon>Actinomycetota</taxon>
        <taxon>Actinomycetes</taxon>
        <taxon>Micrococcales</taxon>
        <taxon>Dermatophilaceae</taxon>
        <taxon>Kineosphaera</taxon>
    </lineage>
</organism>
<dbReference type="STRING" id="1184609.KILIM_103_00030"/>
<dbReference type="PANTHER" id="PTHR43591:SF97">
    <property type="entry name" value="CLASS I SAM-DEPENDENT METHYLTRANSFERASE"/>
    <property type="match status" value="1"/>
</dbReference>
<keyword evidence="2" id="KW-1185">Reference proteome</keyword>
<dbReference type="EMBL" id="BAHD01000103">
    <property type="protein sequence ID" value="GAB98138.1"/>
    <property type="molecule type" value="Genomic_DNA"/>
</dbReference>
<comment type="caution">
    <text evidence="1">The sequence shown here is derived from an EMBL/GenBank/DDBJ whole genome shotgun (WGS) entry which is preliminary data.</text>
</comment>
<dbReference type="PANTHER" id="PTHR43591">
    <property type="entry name" value="METHYLTRANSFERASE"/>
    <property type="match status" value="1"/>
</dbReference>
<dbReference type="Gene3D" id="3.40.50.150">
    <property type="entry name" value="Vaccinia Virus protein VP39"/>
    <property type="match status" value="1"/>
</dbReference>
<accession>K6VPJ0</accession>
<proteinExistence type="predicted"/>
<name>K6VPJ0_9MICO</name>
<evidence type="ECO:0000313" key="2">
    <source>
        <dbReference type="Proteomes" id="UP000008366"/>
    </source>
</evidence>
<dbReference type="GO" id="GO:0008168">
    <property type="term" value="F:methyltransferase activity"/>
    <property type="evidence" value="ECO:0007669"/>
    <property type="project" value="TreeGrafter"/>
</dbReference>
<dbReference type="AlphaFoldDB" id="K6VPJ0"/>
<dbReference type="SUPFAM" id="SSF53335">
    <property type="entry name" value="S-adenosyl-L-methionine-dependent methyltransferases"/>
    <property type="match status" value="1"/>
</dbReference>
<dbReference type="Pfam" id="PF01209">
    <property type="entry name" value="Ubie_methyltran"/>
    <property type="match status" value="1"/>
</dbReference>
<dbReference type="RefSeq" id="WP_006594670.1">
    <property type="nucleotide sequence ID" value="NZ_BAHD01000103.1"/>
</dbReference>
<dbReference type="Proteomes" id="UP000008366">
    <property type="component" value="Unassembled WGS sequence"/>
</dbReference>
<dbReference type="CDD" id="cd02440">
    <property type="entry name" value="AdoMet_MTases"/>
    <property type="match status" value="1"/>
</dbReference>
<protein>
    <recommendedName>
        <fullName evidence="3">Methyltransferase</fullName>
    </recommendedName>
</protein>
<sequence length="271" mass="28843">MANGRSIDARGATVTPEFDEIGAYYDRLTGMSPGYAQQLYSSARLLTGVLSGRPQGLGSLVRPAGSAAGGGAPEPGGSPLRVADVGCGSGTSTQALVRALTETGAPFEIEGIDGSAGMLAQARTKSWPGSPEASVRFRHAQAQDLVADEPRYDAIFAAYLVRNVPDKDSFLATARRLLAPGGVLVVHDYGVAGRPLDTLAWTALSWGVIIPSAWVVTRRPQLFSYLWRSVLEFDSDEQLRGRLIDAGFRDVGQRPVPGWQRGMVRATWGVV</sequence>